<dbReference type="AlphaFoldDB" id="A0A8S1D685"/>
<dbReference type="OrthoDB" id="10036956at2759"/>
<evidence type="ECO:0000313" key="1">
    <source>
        <dbReference type="EMBL" id="CAB3378333.1"/>
    </source>
</evidence>
<evidence type="ECO:0000313" key="2">
    <source>
        <dbReference type="Proteomes" id="UP000494165"/>
    </source>
</evidence>
<gene>
    <name evidence="1" type="ORF">CLODIP_2_CD03408</name>
</gene>
<organism evidence="1 2">
    <name type="scientific">Cloeon dipterum</name>
    <dbReference type="NCBI Taxonomy" id="197152"/>
    <lineage>
        <taxon>Eukaryota</taxon>
        <taxon>Metazoa</taxon>
        <taxon>Ecdysozoa</taxon>
        <taxon>Arthropoda</taxon>
        <taxon>Hexapoda</taxon>
        <taxon>Insecta</taxon>
        <taxon>Pterygota</taxon>
        <taxon>Palaeoptera</taxon>
        <taxon>Ephemeroptera</taxon>
        <taxon>Pisciforma</taxon>
        <taxon>Baetidae</taxon>
        <taxon>Cloeon</taxon>
    </lineage>
</organism>
<reference evidence="1 2" key="1">
    <citation type="submission" date="2020-04" db="EMBL/GenBank/DDBJ databases">
        <authorList>
            <person name="Alioto T."/>
            <person name="Alioto T."/>
            <person name="Gomez Garrido J."/>
        </authorList>
    </citation>
    <scope>NUCLEOTIDE SEQUENCE [LARGE SCALE GENOMIC DNA]</scope>
</reference>
<name>A0A8S1D685_9INSE</name>
<dbReference type="GO" id="GO:0019005">
    <property type="term" value="C:SCF ubiquitin ligase complex"/>
    <property type="evidence" value="ECO:0007669"/>
    <property type="project" value="TreeGrafter"/>
</dbReference>
<dbReference type="InterPro" id="IPR032675">
    <property type="entry name" value="LRR_dom_sf"/>
</dbReference>
<protein>
    <submittedName>
        <fullName evidence="1">Uncharacterized protein</fullName>
    </submittedName>
</protein>
<accession>A0A8S1D685</accession>
<dbReference type="Proteomes" id="UP000494165">
    <property type="component" value="Unassembled WGS sequence"/>
</dbReference>
<dbReference type="SUPFAM" id="SSF52047">
    <property type="entry name" value="RNI-like"/>
    <property type="match status" value="1"/>
</dbReference>
<dbReference type="PANTHER" id="PTHR13318">
    <property type="entry name" value="PARTNER OF PAIRED, ISOFORM B-RELATED"/>
    <property type="match status" value="1"/>
</dbReference>
<comment type="caution">
    <text evidence="1">The sequence shown here is derived from an EMBL/GenBank/DDBJ whole genome shotgun (WGS) entry which is preliminary data.</text>
</comment>
<proteinExistence type="predicted"/>
<dbReference type="Gene3D" id="3.80.10.10">
    <property type="entry name" value="Ribonuclease Inhibitor"/>
    <property type="match status" value="2"/>
</dbReference>
<sequence length="555" mass="64348">MRSLLMCRSSTSNTLGTCFFFGVLEYLEYQISIHNMAKDMRLQISQATFEDLMRRKKTLFNHTADSIFKNLNMLVNKDADFRMQIETLPMPLRAEMLPRLTKLKCRNPDGDLTQFEIMLNGFEALLTSKTTEIKLNGLLTFCPRGLKLEKLAEVVRIIVKNAPDLETLVINDRSLKCELDYYVNFEEEYGKDTLEEISKLRNLKKLCIHSCLINYSDLLKLCKKLPALEYLDVIFLQNYNCLTFGYEEMTRETFGNLKVFLFDGFGSDSFIMDLSEFCIENLPKLEIVQRRVDHYMYFTMHIAKYIDLNLNCESSPLQHLCTEPLDKSLHLLFPKLTHLQVNLANEFFSESEKASVMNFSGIEYLCISRCCSSLDIVDRLLDTYGPNLKSLEFSESFCSIKLETIFEKCPNLEKLSLHCVEVTDEDKPISNFSNLKELVWIRDQYDEPAVLSNILSAPNLEKISLEGSKFDASDLKKVADLIAKKQILRHLKSFHHVNVNEYVLTRSKSKFVKALTSLIKNATTFIPNFTDVEIDINFKRFCFKRFSFHLSSDYL</sequence>
<dbReference type="EMBL" id="CADEPI010000162">
    <property type="protein sequence ID" value="CAB3378333.1"/>
    <property type="molecule type" value="Genomic_DNA"/>
</dbReference>
<keyword evidence="2" id="KW-1185">Reference proteome</keyword>
<dbReference type="GO" id="GO:0031146">
    <property type="term" value="P:SCF-dependent proteasomal ubiquitin-dependent protein catabolic process"/>
    <property type="evidence" value="ECO:0007669"/>
    <property type="project" value="TreeGrafter"/>
</dbReference>